<evidence type="ECO:0000313" key="3">
    <source>
        <dbReference type="WBParaSite" id="PDA_v2.g3030.t1"/>
    </source>
</evidence>
<dbReference type="WBParaSite" id="PDA_v2.g3030.t1">
    <property type="protein sequence ID" value="PDA_v2.g3030.t1"/>
    <property type="gene ID" value="PDA_v2.g3030"/>
</dbReference>
<name>A0A914QFV9_9BILA</name>
<dbReference type="AlphaFoldDB" id="A0A914QFV9"/>
<organism evidence="2 3">
    <name type="scientific">Panagrolaimus davidi</name>
    <dbReference type="NCBI Taxonomy" id="227884"/>
    <lineage>
        <taxon>Eukaryota</taxon>
        <taxon>Metazoa</taxon>
        <taxon>Ecdysozoa</taxon>
        <taxon>Nematoda</taxon>
        <taxon>Chromadorea</taxon>
        <taxon>Rhabditida</taxon>
        <taxon>Tylenchina</taxon>
        <taxon>Panagrolaimomorpha</taxon>
        <taxon>Panagrolaimoidea</taxon>
        <taxon>Panagrolaimidae</taxon>
        <taxon>Panagrolaimus</taxon>
    </lineage>
</organism>
<evidence type="ECO:0000256" key="1">
    <source>
        <dbReference type="SAM" id="MobiDB-lite"/>
    </source>
</evidence>
<feature type="compositionally biased region" description="Basic residues" evidence="1">
    <location>
        <begin position="179"/>
        <end position="192"/>
    </location>
</feature>
<protein>
    <submittedName>
        <fullName evidence="3">Uncharacterized protein</fullName>
    </submittedName>
</protein>
<sequence length="331" mass="37400">MLNNGRLHAYINVTNDDSAIAGKFLSPIAKQLPDDPSLHPLERKLLELTEYIKQKNGHGDIQDASSAENETDKVLLPIDTVSDNTPNESTVQQRTDVPQSENEVISNVIVPSDVTLSNDVYADTSFEENVGVSFYDPDNTFDESNDQLQYNVSQSQIVTDEKAAAPIVKRRIRKRTKIQPKKPMARSTRPKTHVSNQSGINKHLQKPNASNVVQSIIESLQRALSRTESSDKSKTQQTNNGSKIIKPSKYEFFTKAWREKNLKKLAVFVSDDKKTCYEYTWHPTHMIYVCSACINYHNKHVSAKVIQNENGEEYIQLGPNDHKCNLKAFLP</sequence>
<accession>A0A914QFV9</accession>
<keyword evidence="2" id="KW-1185">Reference proteome</keyword>
<feature type="region of interest" description="Disordered" evidence="1">
    <location>
        <begin position="79"/>
        <end position="100"/>
    </location>
</feature>
<evidence type="ECO:0000313" key="2">
    <source>
        <dbReference type="Proteomes" id="UP000887578"/>
    </source>
</evidence>
<feature type="compositionally biased region" description="Polar residues" evidence="1">
    <location>
        <begin position="81"/>
        <end position="100"/>
    </location>
</feature>
<proteinExistence type="predicted"/>
<feature type="region of interest" description="Disordered" evidence="1">
    <location>
        <begin position="179"/>
        <end position="207"/>
    </location>
</feature>
<dbReference type="Proteomes" id="UP000887578">
    <property type="component" value="Unplaced"/>
</dbReference>
<reference evidence="3" key="1">
    <citation type="submission" date="2022-11" db="UniProtKB">
        <authorList>
            <consortium name="WormBaseParasite"/>
        </authorList>
    </citation>
    <scope>IDENTIFICATION</scope>
</reference>